<gene>
    <name evidence="2" type="ORF">BU24DRAFT_473393</name>
</gene>
<dbReference type="Proteomes" id="UP000799778">
    <property type="component" value="Unassembled WGS sequence"/>
</dbReference>
<sequence>MALETGNGLPYLSPQFRSYFENCIDPIDPSTLRQFPLSQETTTPSARTLPLSSYLLVCTNMGSNSQVSRKTFIEYLKSFTTAKIKEKLNDEPPKPGTRLFPTKTPKNDEKSNFRAEAGPRLPDGRQEVVFRSNANAGDKNVRKHAATNGKAPVAKVTINLYDSVGEEDLEPLALKSSTRTVSCEVYNIVVAVVPLWNMTALQQCKLF</sequence>
<dbReference type="AlphaFoldDB" id="A0A6A5XBC6"/>
<proteinExistence type="predicted"/>
<evidence type="ECO:0000313" key="3">
    <source>
        <dbReference type="Proteomes" id="UP000799778"/>
    </source>
</evidence>
<dbReference type="GeneID" id="54290179"/>
<protein>
    <submittedName>
        <fullName evidence="2">Uncharacterized protein</fullName>
    </submittedName>
</protein>
<organism evidence="2 3">
    <name type="scientific">Aaosphaeria arxii CBS 175.79</name>
    <dbReference type="NCBI Taxonomy" id="1450172"/>
    <lineage>
        <taxon>Eukaryota</taxon>
        <taxon>Fungi</taxon>
        <taxon>Dikarya</taxon>
        <taxon>Ascomycota</taxon>
        <taxon>Pezizomycotina</taxon>
        <taxon>Dothideomycetes</taxon>
        <taxon>Pleosporomycetidae</taxon>
        <taxon>Pleosporales</taxon>
        <taxon>Pleosporales incertae sedis</taxon>
        <taxon>Aaosphaeria</taxon>
    </lineage>
</organism>
<reference evidence="2" key="1">
    <citation type="journal article" date="2020" name="Stud. Mycol.">
        <title>101 Dothideomycetes genomes: a test case for predicting lifestyles and emergence of pathogens.</title>
        <authorList>
            <person name="Haridas S."/>
            <person name="Albert R."/>
            <person name="Binder M."/>
            <person name="Bloem J."/>
            <person name="Labutti K."/>
            <person name="Salamov A."/>
            <person name="Andreopoulos B."/>
            <person name="Baker S."/>
            <person name="Barry K."/>
            <person name="Bills G."/>
            <person name="Bluhm B."/>
            <person name="Cannon C."/>
            <person name="Castanera R."/>
            <person name="Culley D."/>
            <person name="Daum C."/>
            <person name="Ezra D."/>
            <person name="Gonzalez J."/>
            <person name="Henrissat B."/>
            <person name="Kuo A."/>
            <person name="Liang C."/>
            <person name="Lipzen A."/>
            <person name="Lutzoni F."/>
            <person name="Magnuson J."/>
            <person name="Mondo S."/>
            <person name="Nolan M."/>
            <person name="Ohm R."/>
            <person name="Pangilinan J."/>
            <person name="Park H.-J."/>
            <person name="Ramirez L."/>
            <person name="Alfaro M."/>
            <person name="Sun H."/>
            <person name="Tritt A."/>
            <person name="Yoshinaga Y."/>
            <person name="Zwiers L.-H."/>
            <person name="Turgeon B."/>
            <person name="Goodwin S."/>
            <person name="Spatafora J."/>
            <person name="Crous P."/>
            <person name="Grigoriev I."/>
        </authorList>
    </citation>
    <scope>NUCLEOTIDE SEQUENCE</scope>
    <source>
        <strain evidence="2">CBS 175.79</strain>
    </source>
</reference>
<evidence type="ECO:0000313" key="2">
    <source>
        <dbReference type="EMBL" id="KAF2010203.1"/>
    </source>
</evidence>
<dbReference type="RefSeq" id="XP_033378542.1">
    <property type="nucleotide sequence ID" value="XM_033532782.1"/>
</dbReference>
<dbReference type="EMBL" id="ML978077">
    <property type="protein sequence ID" value="KAF2010203.1"/>
    <property type="molecule type" value="Genomic_DNA"/>
</dbReference>
<dbReference type="OrthoDB" id="2933464at2759"/>
<feature type="region of interest" description="Disordered" evidence="1">
    <location>
        <begin position="87"/>
        <end position="120"/>
    </location>
</feature>
<name>A0A6A5XBC6_9PLEO</name>
<keyword evidence="3" id="KW-1185">Reference proteome</keyword>
<accession>A0A6A5XBC6</accession>
<evidence type="ECO:0000256" key="1">
    <source>
        <dbReference type="SAM" id="MobiDB-lite"/>
    </source>
</evidence>